<feature type="domain" description="C2H2-type" evidence="12">
    <location>
        <begin position="636"/>
        <end position="664"/>
    </location>
</feature>
<dbReference type="EMBL" id="HBUF01343790">
    <property type="protein sequence ID" value="CAG6707107.1"/>
    <property type="molecule type" value="Transcribed_RNA"/>
</dbReference>
<dbReference type="FunFam" id="3.30.160.60:FF:000688">
    <property type="entry name" value="zinc finger protein 197 isoform X1"/>
    <property type="match status" value="1"/>
</dbReference>
<feature type="domain" description="C2H2-type" evidence="12">
    <location>
        <begin position="730"/>
        <end position="753"/>
    </location>
</feature>
<feature type="domain" description="C2H2-type" evidence="12">
    <location>
        <begin position="912"/>
        <end position="939"/>
    </location>
</feature>
<keyword evidence="5" id="KW-0805">Transcription regulation</keyword>
<dbReference type="InterPro" id="IPR027417">
    <property type="entry name" value="P-loop_NTPase"/>
</dbReference>
<dbReference type="CDD" id="cd18809">
    <property type="entry name" value="SF1_C_RecD"/>
    <property type="match status" value="1"/>
</dbReference>
<dbReference type="FunFam" id="3.30.160.60:FF:001485">
    <property type="entry name" value="Krueppel-related zinc finger protein"/>
    <property type="match status" value="1"/>
</dbReference>
<feature type="domain" description="C2H2-type" evidence="12">
    <location>
        <begin position="829"/>
        <end position="856"/>
    </location>
</feature>
<feature type="compositionally biased region" description="Basic residues" evidence="11">
    <location>
        <begin position="1242"/>
        <end position="1260"/>
    </location>
</feature>
<dbReference type="Pfam" id="PF21530">
    <property type="entry name" value="Pif1_2B_dom"/>
    <property type="match status" value="1"/>
</dbReference>
<comment type="catalytic activity">
    <reaction evidence="10">
        <text>ATP + H2O = ADP + phosphate + H(+)</text>
        <dbReference type="Rhea" id="RHEA:13065"/>
        <dbReference type="ChEBI" id="CHEBI:15377"/>
        <dbReference type="ChEBI" id="CHEBI:15378"/>
        <dbReference type="ChEBI" id="CHEBI:30616"/>
        <dbReference type="ChEBI" id="CHEBI:43474"/>
        <dbReference type="ChEBI" id="CHEBI:456216"/>
        <dbReference type="EC" id="5.6.2.3"/>
    </reaction>
</comment>
<dbReference type="Pfam" id="PF05970">
    <property type="entry name" value="PIF1"/>
    <property type="match status" value="1"/>
</dbReference>
<keyword evidence="10" id="KW-0347">Helicase</keyword>
<dbReference type="InterPro" id="IPR049163">
    <property type="entry name" value="Pif1-like_2B_dom"/>
</dbReference>
<dbReference type="GO" id="GO:0005524">
    <property type="term" value="F:ATP binding"/>
    <property type="evidence" value="ECO:0007669"/>
    <property type="project" value="UniProtKB-KW"/>
</dbReference>
<feature type="compositionally biased region" description="Basic and acidic residues" evidence="11">
    <location>
        <begin position="190"/>
        <end position="202"/>
    </location>
</feature>
<feature type="compositionally biased region" description="Polar residues" evidence="11">
    <location>
        <begin position="253"/>
        <end position="276"/>
    </location>
</feature>
<evidence type="ECO:0000256" key="1">
    <source>
        <dbReference type="ARBA" id="ARBA00022723"/>
    </source>
</evidence>
<feature type="domain" description="C2H2-type" evidence="12">
    <location>
        <begin position="998"/>
        <end position="1022"/>
    </location>
</feature>
<evidence type="ECO:0000256" key="11">
    <source>
        <dbReference type="SAM" id="MobiDB-lite"/>
    </source>
</evidence>
<dbReference type="Gene3D" id="3.40.50.300">
    <property type="entry name" value="P-loop containing nucleotide triphosphate hydrolases"/>
    <property type="match status" value="2"/>
</dbReference>
<reference evidence="13" key="1">
    <citation type="submission" date="2021-05" db="EMBL/GenBank/DDBJ databases">
        <authorList>
            <person name="Alioto T."/>
            <person name="Alioto T."/>
            <person name="Gomez Garrido J."/>
        </authorList>
    </citation>
    <scope>NUCLEOTIDE SEQUENCE</scope>
</reference>
<comment type="similarity">
    <text evidence="10">Belongs to the helicase family.</text>
</comment>
<feature type="domain" description="C2H2-type" evidence="12">
    <location>
        <begin position="606"/>
        <end position="634"/>
    </location>
</feature>
<dbReference type="PROSITE" id="PS50157">
    <property type="entry name" value="ZINC_FINGER_C2H2_2"/>
    <property type="match status" value="12"/>
</dbReference>
<feature type="region of interest" description="Disordered" evidence="11">
    <location>
        <begin position="1213"/>
        <end position="1290"/>
    </location>
</feature>
<feature type="domain" description="C2H2-type" evidence="12">
    <location>
        <begin position="856"/>
        <end position="883"/>
    </location>
</feature>
<evidence type="ECO:0000256" key="6">
    <source>
        <dbReference type="ARBA" id="ARBA00023125"/>
    </source>
</evidence>
<evidence type="ECO:0000256" key="2">
    <source>
        <dbReference type="ARBA" id="ARBA00022737"/>
    </source>
</evidence>
<keyword evidence="10" id="KW-0233">DNA recombination</keyword>
<feature type="domain" description="C2H2-type" evidence="12">
    <location>
        <begin position="790"/>
        <end position="817"/>
    </location>
</feature>
<dbReference type="PANTHER" id="PTHR24379:SF123">
    <property type="entry name" value="ZINC FINGER AND BTB DOMAIN CONTAINING 17"/>
    <property type="match status" value="1"/>
</dbReference>
<keyword evidence="10" id="KW-0378">Hydrolase</keyword>
<dbReference type="SUPFAM" id="SSF52540">
    <property type="entry name" value="P-loop containing nucleoside triphosphate hydrolases"/>
    <property type="match status" value="2"/>
</dbReference>
<feature type="compositionally biased region" description="Polar residues" evidence="11">
    <location>
        <begin position="333"/>
        <end position="353"/>
    </location>
</feature>
<feature type="region of interest" description="Disordered" evidence="11">
    <location>
        <begin position="1127"/>
        <end position="1198"/>
    </location>
</feature>
<feature type="compositionally biased region" description="Acidic residues" evidence="11">
    <location>
        <begin position="364"/>
        <end position="375"/>
    </location>
</feature>
<feature type="compositionally biased region" description="Polar residues" evidence="11">
    <location>
        <begin position="203"/>
        <end position="244"/>
    </location>
</feature>
<feature type="compositionally biased region" description="Acidic residues" evidence="11">
    <location>
        <begin position="1177"/>
        <end position="1190"/>
    </location>
</feature>
<comment type="cofactor">
    <cofactor evidence="10">
        <name>Mg(2+)</name>
        <dbReference type="ChEBI" id="CHEBI:18420"/>
    </cofactor>
</comment>
<dbReference type="Gene3D" id="3.30.160.60">
    <property type="entry name" value="Classic Zinc Finger"/>
    <property type="match status" value="10"/>
</dbReference>
<keyword evidence="6" id="KW-0238">DNA-binding</keyword>
<dbReference type="GO" id="GO:0030674">
    <property type="term" value="F:protein-macromolecule adaptor activity"/>
    <property type="evidence" value="ECO:0007669"/>
    <property type="project" value="UniProtKB-ARBA"/>
</dbReference>
<accession>A0A8D8UHA1</accession>
<dbReference type="InterPro" id="IPR036236">
    <property type="entry name" value="Znf_C2H2_sf"/>
</dbReference>
<feature type="region of interest" description="Disordered" evidence="11">
    <location>
        <begin position="447"/>
        <end position="467"/>
    </location>
</feature>
<name>A0A8D8UHA1_9HEMI</name>
<keyword evidence="1" id="KW-0479">Metal-binding</keyword>
<evidence type="ECO:0000259" key="12">
    <source>
        <dbReference type="PROSITE" id="PS50157"/>
    </source>
</evidence>
<dbReference type="EMBL" id="HBUF01343788">
    <property type="protein sequence ID" value="CAG6707105.1"/>
    <property type="molecule type" value="Transcribed_RNA"/>
</dbReference>
<keyword evidence="3 9" id="KW-0863">Zinc-finger</keyword>
<evidence type="ECO:0000256" key="4">
    <source>
        <dbReference type="ARBA" id="ARBA00022833"/>
    </source>
</evidence>
<dbReference type="SMART" id="SM00355">
    <property type="entry name" value="ZnF_C2H2"/>
    <property type="match status" value="22"/>
</dbReference>
<dbReference type="PANTHER" id="PTHR24379">
    <property type="entry name" value="KRAB AND ZINC FINGER DOMAIN-CONTAINING"/>
    <property type="match status" value="1"/>
</dbReference>
<feature type="compositionally biased region" description="Polar residues" evidence="11">
    <location>
        <begin position="294"/>
        <end position="304"/>
    </location>
</feature>
<dbReference type="GO" id="GO:0006310">
    <property type="term" value="P:DNA recombination"/>
    <property type="evidence" value="ECO:0007669"/>
    <property type="project" value="UniProtKB-KW"/>
</dbReference>
<feature type="region of interest" description="Disordered" evidence="11">
    <location>
        <begin position="190"/>
        <end position="392"/>
    </location>
</feature>
<dbReference type="Pfam" id="PF00096">
    <property type="entry name" value="zf-C2H2"/>
    <property type="match status" value="6"/>
</dbReference>
<keyword evidence="10" id="KW-0067">ATP-binding</keyword>
<dbReference type="SUPFAM" id="SSF57667">
    <property type="entry name" value="beta-beta-alpha zinc fingers"/>
    <property type="match status" value="6"/>
</dbReference>
<evidence type="ECO:0000256" key="8">
    <source>
        <dbReference type="ARBA" id="ARBA00023242"/>
    </source>
</evidence>
<sequence length="1833" mass="207903">MEASSSSTSPVQSCSVCPDKFLSNDKLVLHYVINHKYHICEVCTVVTSSYDDMRNHETSTHLPMKCEICCYQISELSELTTHRETTHQLLTCPFCPLTLNTVFELNYHLKRKHFVLIEPLDLDRGLFQNFAMGKWGYLCLLCGKNRETSGFIGHYRGFHRIRVPTLAKILLQANISLSIIGTLGPDDEMKDSLHDTSDEQTRDNCTGDTGNSKVFQQGSAVKSQGTSQIQEGHIVANQNAQNQQDSKHRLKQEPNSSYGVNNQSDATNSLPNQSYHQDVFGGNDQKAGDDKSYTQEQSSSNTAGTGPGSLLYSMLSGGDQLSGGESTGAAPKNQHSSGVPETDLNTTGGSEHNITPPDNKFSSEIEDDSSDDEQGDMTSGYYTAGDQKPDTGTMMEPRLYEDLDEFEQEVDPNEVECVLTESSDVESETHEDQEEELMTRLYSMTMQGSTGTTAQIKTEDESDTETPAGSLDLLESVPKKVGNYLVVNNLVITNKIGLNQMAASVNGFRCEICHGYFDAREGLKELLRHMRTLHGIKCNRDTRNMNSVFDNFGRIKMTSYPEYCGPIHVCPFCTLRASSKRFLRRHVFKLHGDTWLMDSPSGPLSYTCAYCKRGFWYMRDRDAHERDEHEAAAPTLRCHICVRPFFRKVLVNEHIRLSHPEETRSHGCVSYKCKTCDILLADYAVLEQHVRSEHANNTVYRCSHCDLGLKNMKSLRYHIKMQHGKASQTFECELCGRVTYSLRSLNSHRRLKHDAVHRALFKCRLCPETFETKDERQLHYANDHTNQSPFICQECGKGFASKSGLYGHRQVHKVKDQFSAAQQVQENFFKCQFCGKEFTRRDSYNEHLLIHMGPRHKCPHCAKDFVQRSNLVRHIRIHTGEKPYKCTHCDKTFSDKGACNSHIRVHTGEETCACPFCGQSFSKKQKLKYHVRKHTGEGLLECDICNKTFTNSYALKDHKATHARTAASYTCAECGSAFTENRFLNRHRSVAHSPVPCFACPFCERIFSHQKALRTHVLIHAGVAYLRCAKCEAKFTSRAFLHDHLAEEHAISVNHEFYQASFISLEAEEVGLIMPKFTEEEVLSTSNQQRDEILRDYFNKVIEGKIELATQFEFKLIQRNRKRVDPDKKGLIAKLKQEQRKPRPPPRKRGGKTNRFAVGGEEWGPGYKMGGKHEAGGEEEEGDEEDEEEAGGGHSYNFRANYPRVIMSEDYDYDQDEEEDERGDDFDAPSVYETSVINLSVRNRRTHRHKQEHPKRRRRNPAPEDKLEEDMEEEEEEEGEEEEEEEVGEENGFLVDILEQGGMDVTNDKEKTTIRERYTIPKRVSSRELSELLAKLNFRQKKFIDYVMNHFKNNPDIPLHIHLSGKGGTGKSLVINTLYQAVTHHFDNLPGGNKDKIVVLLCAPCGMAAFLINGVTLHSAFALPVNKFGGRQMPQLNADIANTIREKLFHIKLLIIDEISMVSSIMLDRIDCRLRQIKGKDEPFGSVSVIAVGDLYQLPPVASTPIYKFGSKEFSGLFDRNPLWDKFQFFELTEVMRQKEDLKFVNVLAKIASGTISQEDKNFINTRLVSPSSVPPHAVRLYKSNAEVDKFNSSRISEHPGTQYTSVAVDIVSGKASEAVKKRTLESILQKNKPSDTNGLPHILTLKIGIKYLLTYNMDVTDGLCNGCCGILRKIILKSGTNQPSKLFFDFGPENIGAKARDKYKSIMTREDIDQHLTPIEMVKLSLSTSIRVDCQVTRVQFAMVCGEAITVHKSQGQTYNEICLDLGGSWDRSRLYVALSRVTKLSGLYVTRKWQGELKENEDISNEMNRLRKEKSIMPEVEIEERQEDEEP</sequence>
<keyword evidence="2" id="KW-0677">Repeat</keyword>
<dbReference type="GO" id="GO:0006355">
    <property type="term" value="P:regulation of DNA-templated transcription"/>
    <property type="evidence" value="ECO:0007669"/>
    <property type="project" value="UniProtKB-ARBA"/>
</dbReference>
<keyword evidence="10" id="KW-0234">DNA repair</keyword>
<feature type="domain" description="C2H2-type" evidence="12">
    <location>
        <begin position="884"/>
        <end position="911"/>
    </location>
</feature>
<keyword evidence="10" id="KW-0227">DNA damage</keyword>
<dbReference type="FunFam" id="3.30.160.60:FF:001818">
    <property type="entry name" value="GDNF-inducible zinc finger protein 1 isoform X1"/>
    <property type="match status" value="1"/>
</dbReference>
<feature type="compositionally biased region" description="Acidic residues" evidence="11">
    <location>
        <begin position="1213"/>
        <end position="1227"/>
    </location>
</feature>
<feature type="compositionally biased region" description="Polar residues" evidence="11">
    <location>
        <begin position="1232"/>
        <end position="1241"/>
    </location>
</feature>
<evidence type="ECO:0000256" key="9">
    <source>
        <dbReference type="PROSITE-ProRule" id="PRU00042"/>
    </source>
</evidence>
<protein>
    <recommendedName>
        <fullName evidence="10">ATP-dependent DNA helicase</fullName>
        <ecNumber evidence="10">5.6.2.3</ecNumber>
    </recommendedName>
</protein>
<dbReference type="FunFam" id="3.30.160.60:FF:002343">
    <property type="entry name" value="Zinc finger protein 33A"/>
    <property type="match status" value="1"/>
</dbReference>
<evidence type="ECO:0000256" key="3">
    <source>
        <dbReference type="ARBA" id="ARBA00022771"/>
    </source>
</evidence>
<evidence type="ECO:0000313" key="13">
    <source>
        <dbReference type="EMBL" id="CAG6707106.1"/>
    </source>
</evidence>
<dbReference type="GO" id="GO:0008270">
    <property type="term" value="F:zinc ion binding"/>
    <property type="evidence" value="ECO:0007669"/>
    <property type="project" value="UniProtKB-KW"/>
</dbReference>
<feature type="domain" description="C2H2-type" evidence="12">
    <location>
        <begin position="940"/>
        <end position="967"/>
    </location>
</feature>
<evidence type="ECO:0000256" key="7">
    <source>
        <dbReference type="ARBA" id="ARBA00023163"/>
    </source>
</evidence>
<dbReference type="GO" id="GO:0016787">
    <property type="term" value="F:hydrolase activity"/>
    <property type="evidence" value="ECO:0007669"/>
    <property type="project" value="UniProtKB-KW"/>
</dbReference>
<dbReference type="PROSITE" id="PS00028">
    <property type="entry name" value="ZINC_FINGER_C2H2_1"/>
    <property type="match status" value="16"/>
</dbReference>
<organism evidence="13">
    <name type="scientific">Cacopsylla melanoneura</name>
    <dbReference type="NCBI Taxonomy" id="428564"/>
    <lineage>
        <taxon>Eukaryota</taxon>
        <taxon>Metazoa</taxon>
        <taxon>Ecdysozoa</taxon>
        <taxon>Arthropoda</taxon>
        <taxon>Hexapoda</taxon>
        <taxon>Insecta</taxon>
        <taxon>Pterygota</taxon>
        <taxon>Neoptera</taxon>
        <taxon>Paraneoptera</taxon>
        <taxon>Hemiptera</taxon>
        <taxon>Sternorrhyncha</taxon>
        <taxon>Psylloidea</taxon>
        <taxon>Psyllidae</taxon>
        <taxon>Psyllinae</taxon>
        <taxon>Cacopsylla</taxon>
    </lineage>
</organism>
<feature type="compositionally biased region" description="Basic residues" evidence="11">
    <location>
        <begin position="1142"/>
        <end position="1152"/>
    </location>
</feature>
<dbReference type="EMBL" id="HBUF01343789">
    <property type="protein sequence ID" value="CAG6707106.1"/>
    <property type="molecule type" value="Transcribed_RNA"/>
</dbReference>
<feature type="domain" description="C2H2-type" evidence="12">
    <location>
        <begin position="969"/>
        <end position="993"/>
    </location>
</feature>
<dbReference type="GO" id="GO:0043139">
    <property type="term" value="F:5'-3' DNA helicase activity"/>
    <property type="evidence" value="ECO:0007669"/>
    <property type="project" value="UniProtKB-EC"/>
</dbReference>
<feature type="compositionally biased region" description="Acidic residues" evidence="11">
    <location>
        <begin position="1266"/>
        <end position="1289"/>
    </location>
</feature>
<dbReference type="GO" id="GO:0006281">
    <property type="term" value="P:DNA repair"/>
    <property type="evidence" value="ECO:0007669"/>
    <property type="project" value="UniProtKB-KW"/>
</dbReference>
<dbReference type="InterPro" id="IPR010285">
    <property type="entry name" value="DNA_helicase_pif1-like_DEAD"/>
</dbReference>
<dbReference type="EMBL" id="HBUF01343791">
    <property type="protein sequence ID" value="CAG6707108.1"/>
    <property type="molecule type" value="Transcribed_RNA"/>
</dbReference>
<proteinExistence type="inferred from homology"/>
<dbReference type="EC" id="5.6.2.3" evidence="10"/>
<keyword evidence="7" id="KW-0804">Transcription</keyword>
<keyword evidence="10" id="KW-0547">Nucleotide-binding</keyword>
<feature type="compositionally biased region" description="Basic and acidic residues" evidence="11">
    <location>
        <begin position="1127"/>
        <end position="1141"/>
    </location>
</feature>
<dbReference type="GO" id="GO:0003677">
    <property type="term" value="F:DNA binding"/>
    <property type="evidence" value="ECO:0007669"/>
    <property type="project" value="UniProtKB-KW"/>
</dbReference>
<keyword evidence="8" id="KW-0539">Nucleus</keyword>
<evidence type="ECO:0000256" key="10">
    <source>
        <dbReference type="RuleBase" id="RU363044"/>
    </source>
</evidence>
<keyword evidence="4" id="KW-0862">Zinc</keyword>
<feature type="domain" description="C2H2-type" evidence="12">
    <location>
        <begin position="761"/>
        <end position="789"/>
    </location>
</feature>
<evidence type="ECO:0000256" key="5">
    <source>
        <dbReference type="ARBA" id="ARBA00023015"/>
    </source>
</evidence>
<dbReference type="InterPro" id="IPR013087">
    <property type="entry name" value="Znf_C2H2_type"/>
</dbReference>
<dbReference type="GO" id="GO:0000723">
    <property type="term" value="P:telomere maintenance"/>
    <property type="evidence" value="ECO:0007669"/>
    <property type="project" value="InterPro"/>
</dbReference>
<feature type="compositionally biased region" description="Polar residues" evidence="11">
    <location>
        <begin position="447"/>
        <end position="456"/>
    </location>
</feature>